<evidence type="ECO:0000256" key="1">
    <source>
        <dbReference type="SAM" id="MobiDB-lite"/>
    </source>
</evidence>
<reference evidence="3" key="1">
    <citation type="submission" date="2018-06" db="EMBL/GenBank/DDBJ databases">
        <authorList>
            <person name="Khan S.A."/>
        </authorList>
    </citation>
    <scope>NUCLEOTIDE SEQUENCE [LARGE SCALE GENOMIC DNA]</scope>
    <source>
        <strain evidence="3">DB-1506</strain>
    </source>
</reference>
<evidence type="ECO:0000313" key="2">
    <source>
        <dbReference type="EMBL" id="RAI60725.1"/>
    </source>
</evidence>
<protein>
    <submittedName>
        <fullName evidence="2">Uncharacterized protein</fullName>
    </submittedName>
</protein>
<comment type="caution">
    <text evidence="2">The sequence shown here is derived from an EMBL/GenBank/DDBJ whole genome shotgun (WGS) entry which is preliminary data.</text>
</comment>
<sequence length="81" mass="8381">MLCHRSLGTATLVTLMAADRPESPVAAAPAGFESLDECEAWSWQALRSDGAARRQAAAQRRAAPAREAAMAGPRRGCGSGG</sequence>
<accession>A0A327MDR7</accession>
<dbReference type="AlphaFoldDB" id="A0A327MDR7"/>
<gene>
    <name evidence="2" type="ORF">DOO78_00905</name>
</gene>
<feature type="compositionally biased region" description="Low complexity" evidence="1">
    <location>
        <begin position="54"/>
        <end position="74"/>
    </location>
</feature>
<dbReference type="EMBL" id="QLIX01000001">
    <property type="protein sequence ID" value="RAI60725.1"/>
    <property type="molecule type" value="Genomic_DNA"/>
</dbReference>
<keyword evidence="3" id="KW-1185">Reference proteome</keyword>
<feature type="region of interest" description="Disordered" evidence="1">
    <location>
        <begin position="54"/>
        <end position="81"/>
    </location>
</feature>
<proteinExistence type="predicted"/>
<name>A0A327MDR7_9PROT</name>
<dbReference type="Proteomes" id="UP000249065">
    <property type="component" value="Unassembled WGS sequence"/>
</dbReference>
<organism evidence="2 3">
    <name type="scientific">Roseicella frigidaeris</name>
    <dbReference type="NCBI Taxonomy" id="2230885"/>
    <lineage>
        <taxon>Bacteria</taxon>
        <taxon>Pseudomonadati</taxon>
        <taxon>Pseudomonadota</taxon>
        <taxon>Alphaproteobacteria</taxon>
        <taxon>Acetobacterales</taxon>
        <taxon>Roseomonadaceae</taxon>
        <taxon>Roseicella</taxon>
    </lineage>
</organism>
<evidence type="ECO:0000313" key="3">
    <source>
        <dbReference type="Proteomes" id="UP000249065"/>
    </source>
</evidence>
<dbReference type="RefSeq" id="WP_111467836.1">
    <property type="nucleotide sequence ID" value="NZ_QLIX01000001.1"/>
</dbReference>